<dbReference type="GO" id="GO:0004553">
    <property type="term" value="F:hydrolase activity, hydrolyzing O-glycosyl compounds"/>
    <property type="evidence" value="ECO:0007669"/>
    <property type="project" value="InterPro"/>
</dbReference>
<protein>
    <recommendedName>
        <fullName evidence="8">Glycosyl hydrolase family 43</fullName>
    </recommendedName>
</protein>
<evidence type="ECO:0000313" key="7">
    <source>
        <dbReference type="Proteomes" id="UP000316093"/>
    </source>
</evidence>
<feature type="signal peptide" evidence="5">
    <location>
        <begin position="1"/>
        <end position="20"/>
    </location>
</feature>
<dbReference type="InterPro" id="IPR023296">
    <property type="entry name" value="Glyco_hydro_beta-prop_sf"/>
</dbReference>
<dbReference type="Proteomes" id="UP000316093">
    <property type="component" value="Chromosome"/>
</dbReference>
<evidence type="ECO:0008006" key="8">
    <source>
        <dbReference type="Google" id="ProtNLM"/>
    </source>
</evidence>
<name>A0A4Y5Z2R1_9GAMM</name>
<evidence type="ECO:0000256" key="1">
    <source>
        <dbReference type="ARBA" id="ARBA00009865"/>
    </source>
</evidence>
<keyword evidence="7" id="KW-1185">Reference proteome</keyword>
<evidence type="ECO:0000256" key="4">
    <source>
        <dbReference type="RuleBase" id="RU361187"/>
    </source>
</evidence>
<dbReference type="RefSeq" id="WP_139982321.1">
    <property type="nucleotide sequence ID" value="NZ_CP041046.1"/>
</dbReference>
<evidence type="ECO:0000256" key="3">
    <source>
        <dbReference type="ARBA" id="ARBA00023295"/>
    </source>
</evidence>
<accession>A0A4Y5Z2R1</accession>
<evidence type="ECO:0000313" key="6">
    <source>
        <dbReference type="EMBL" id="QDE39541.1"/>
    </source>
</evidence>
<dbReference type="PANTHER" id="PTHR22925:SF3">
    <property type="entry name" value="GLYCOSYL HYDROLASE FAMILY PROTEIN 43"/>
    <property type="match status" value="1"/>
</dbReference>
<keyword evidence="2 4" id="KW-0378">Hydrolase</keyword>
<sequence>MLHRFLAVLACLMLSGPLVAATVINGAPGTFRLDDRGNAIDAHDGDLQYFNGRYYLYGTQYGCGYQWNHKGAPFCGFRVYSSPDLATWHDEGALFDASTAVWQKRCDGSTYGCYRPHVVFNARTHRYVLWTNSYDVGVGYHVFTSATPTGPFAEVALPTLAINTGLPPGLNHGDQDVFVDEDGVAYLAYTDWQKKGDIVVERLDADYTSGTGSYVRMGLKATEAPSMFRRGATYYLTYSDPNCGYCATGTSYLHATSPLGPWQGRKGATDPLHRGLPISKDSCGGQPADVAALPGDGGTMYLYQSDRWDRGAINEGLATQFQEPLRFDASGAILPLACAATFPNPGAAAASAVAVNVPVVPGKPVTLIVVRGEGEAAVRLPLYRHGDGAGTLRVSVHAMQADGKPGDLLGSHEFTTAQLSWSPRGESIRLAKDVPAGTRLAVTLEAEGGDAAFGALKPAP</sequence>
<dbReference type="GO" id="GO:0005975">
    <property type="term" value="P:carbohydrate metabolic process"/>
    <property type="evidence" value="ECO:0007669"/>
    <property type="project" value="InterPro"/>
</dbReference>
<dbReference type="PANTHER" id="PTHR22925">
    <property type="entry name" value="GLYCOSYL HYDROLASE 43 FAMILY MEMBER"/>
    <property type="match status" value="1"/>
</dbReference>
<proteinExistence type="inferred from homology"/>
<dbReference type="EMBL" id="CP041046">
    <property type="protein sequence ID" value="QDE39541.1"/>
    <property type="molecule type" value="Genomic_DNA"/>
</dbReference>
<feature type="chain" id="PRO_5021472435" description="Glycosyl hydrolase family 43" evidence="5">
    <location>
        <begin position="21"/>
        <end position="460"/>
    </location>
</feature>
<dbReference type="SUPFAM" id="SSF75005">
    <property type="entry name" value="Arabinanase/levansucrase/invertase"/>
    <property type="match status" value="1"/>
</dbReference>
<comment type="similarity">
    <text evidence="1 4">Belongs to the glycosyl hydrolase 43 family.</text>
</comment>
<evidence type="ECO:0000256" key="5">
    <source>
        <dbReference type="SAM" id="SignalP"/>
    </source>
</evidence>
<dbReference type="OrthoDB" id="9801455at2"/>
<dbReference type="Gene3D" id="2.115.10.20">
    <property type="entry name" value="Glycosyl hydrolase domain, family 43"/>
    <property type="match status" value="1"/>
</dbReference>
<dbReference type="CDD" id="cd18824">
    <property type="entry name" value="GH43_CtGH43-like"/>
    <property type="match status" value="1"/>
</dbReference>
<organism evidence="6 7">
    <name type="scientific">Luteibacter pinisoli</name>
    <dbReference type="NCBI Taxonomy" id="2589080"/>
    <lineage>
        <taxon>Bacteria</taxon>
        <taxon>Pseudomonadati</taxon>
        <taxon>Pseudomonadota</taxon>
        <taxon>Gammaproteobacteria</taxon>
        <taxon>Lysobacterales</taxon>
        <taxon>Rhodanobacteraceae</taxon>
        <taxon>Luteibacter</taxon>
    </lineage>
</organism>
<keyword evidence="5" id="KW-0732">Signal</keyword>
<gene>
    <name evidence="6" type="ORF">FIV34_10170</name>
</gene>
<dbReference type="InterPro" id="IPR006710">
    <property type="entry name" value="Glyco_hydro_43"/>
</dbReference>
<reference evidence="6 7" key="1">
    <citation type="submission" date="2019-06" db="EMBL/GenBank/DDBJ databases">
        <title>A complete genome sequence for Luteibacter pinisoli MAH-14.</title>
        <authorList>
            <person name="Baltrus D.A."/>
        </authorList>
    </citation>
    <scope>NUCLEOTIDE SEQUENCE [LARGE SCALE GENOMIC DNA]</scope>
    <source>
        <strain evidence="6 7">MAH-14</strain>
    </source>
</reference>
<evidence type="ECO:0000256" key="2">
    <source>
        <dbReference type="ARBA" id="ARBA00022801"/>
    </source>
</evidence>
<dbReference type="KEGG" id="lpy:FIV34_10170"/>
<dbReference type="AlphaFoldDB" id="A0A4Y5Z2R1"/>
<keyword evidence="3 4" id="KW-0326">Glycosidase</keyword>
<dbReference type="Pfam" id="PF04616">
    <property type="entry name" value="Glyco_hydro_43"/>
    <property type="match status" value="1"/>
</dbReference>